<dbReference type="Pfam" id="PF00482">
    <property type="entry name" value="T2SSF"/>
    <property type="match status" value="1"/>
</dbReference>
<evidence type="ECO:0000256" key="6">
    <source>
        <dbReference type="SAM" id="Phobius"/>
    </source>
</evidence>
<protein>
    <submittedName>
        <fullName evidence="8">Tight adherence protein B</fullName>
    </submittedName>
</protein>
<dbReference type="PANTHER" id="PTHR35007:SF1">
    <property type="entry name" value="PILUS ASSEMBLY PROTEIN"/>
    <property type="match status" value="1"/>
</dbReference>
<evidence type="ECO:0000313" key="8">
    <source>
        <dbReference type="EMBL" id="GFP21859.1"/>
    </source>
</evidence>
<dbReference type="EMBL" id="BLRV01000122">
    <property type="protein sequence ID" value="GFP21859.1"/>
    <property type="molecule type" value="Genomic_DNA"/>
</dbReference>
<gene>
    <name evidence="8" type="ORF">HKBW3S06_01085</name>
</gene>
<sequence>MTNFVLLAFLLVSLSVVVIKIGQDLIFQSRRIGRLGALTGHGKSALIHEFLPLPFGGMEKITDLWPALVHRLNRREAGKGTSKRGESLLLWAAVFVGLLAIWRNVFVALCFTFVCFILKSIISETLEMKRQEMLREEIRNFLEVLETGFRAGLSISQVLTLAGQEVRGLLGEELKRSSENLLLGLSPLDVLRGIDSRLRNKEFSLIYLILKVQRKTGANTVRLLREVSESVRRRNQLKREIDILTAQGRLSGLVVSLLPFGYLIILFLASGPGFRAALNTPLGMILVSLGLLLDLAGFLTIRKIMRIEVE</sequence>
<dbReference type="PANTHER" id="PTHR35007">
    <property type="entry name" value="INTEGRAL MEMBRANE PROTEIN-RELATED"/>
    <property type="match status" value="1"/>
</dbReference>
<dbReference type="GO" id="GO:0005886">
    <property type="term" value="C:plasma membrane"/>
    <property type="evidence" value="ECO:0007669"/>
    <property type="project" value="UniProtKB-SubCell"/>
</dbReference>
<evidence type="ECO:0000259" key="7">
    <source>
        <dbReference type="Pfam" id="PF00482"/>
    </source>
</evidence>
<keyword evidence="4 6" id="KW-1133">Transmembrane helix</keyword>
<name>A0A6V8NN90_9ACTN</name>
<dbReference type="Proteomes" id="UP000580051">
    <property type="component" value="Unassembled WGS sequence"/>
</dbReference>
<accession>A0A6V8NN90</accession>
<evidence type="ECO:0000256" key="4">
    <source>
        <dbReference type="ARBA" id="ARBA00022989"/>
    </source>
</evidence>
<dbReference type="RefSeq" id="WP_176226943.1">
    <property type="nucleotide sequence ID" value="NZ_BLRV01000122.1"/>
</dbReference>
<keyword evidence="2" id="KW-1003">Cell membrane</keyword>
<feature type="transmembrane region" description="Helical" evidence="6">
    <location>
        <begin position="250"/>
        <end position="270"/>
    </location>
</feature>
<keyword evidence="5 6" id="KW-0472">Membrane</keyword>
<reference evidence="8 9" key="1">
    <citation type="journal article" date="2020" name="Front. Microbiol.">
        <title>Single-cell genomics of novel Actinobacteria with the Wood-Ljungdahl pathway discovered in a serpentinizing system.</title>
        <authorList>
            <person name="Merino N."/>
            <person name="Kawai M."/>
            <person name="Boyd E.S."/>
            <person name="Colman D.R."/>
            <person name="McGlynn S.E."/>
            <person name="Nealson K.H."/>
            <person name="Kurokawa K."/>
            <person name="Hongoh Y."/>
        </authorList>
    </citation>
    <scope>NUCLEOTIDE SEQUENCE [LARGE SCALE GENOMIC DNA]</scope>
    <source>
        <strain evidence="8 9">S06</strain>
    </source>
</reference>
<feature type="transmembrane region" description="Helical" evidence="6">
    <location>
        <begin position="282"/>
        <end position="301"/>
    </location>
</feature>
<feature type="domain" description="Type II secretion system protein GspF" evidence="7">
    <location>
        <begin position="141"/>
        <end position="266"/>
    </location>
</feature>
<comment type="caution">
    <text evidence="8">The sequence shown here is derived from an EMBL/GenBank/DDBJ whole genome shotgun (WGS) entry which is preliminary data.</text>
</comment>
<feature type="transmembrane region" description="Helical" evidence="6">
    <location>
        <begin position="88"/>
        <end position="118"/>
    </location>
</feature>
<organism evidence="8 9">
    <name type="scientific">Candidatus Hakubella thermalkaliphila</name>
    <dbReference type="NCBI Taxonomy" id="2754717"/>
    <lineage>
        <taxon>Bacteria</taxon>
        <taxon>Bacillati</taxon>
        <taxon>Actinomycetota</taxon>
        <taxon>Actinomycetota incertae sedis</taxon>
        <taxon>Candidatus Hakubellales</taxon>
        <taxon>Candidatus Hakubellaceae</taxon>
        <taxon>Candidatus Hakubella</taxon>
    </lineage>
</organism>
<evidence type="ECO:0000256" key="1">
    <source>
        <dbReference type="ARBA" id="ARBA00004651"/>
    </source>
</evidence>
<evidence type="ECO:0000313" key="9">
    <source>
        <dbReference type="Proteomes" id="UP000580051"/>
    </source>
</evidence>
<keyword evidence="3 6" id="KW-0812">Transmembrane</keyword>
<evidence type="ECO:0000256" key="3">
    <source>
        <dbReference type="ARBA" id="ARBA00022692"/>
    </source>
</evidence>
<dbReference type="InterPro" id="IPR018076">
    <property type="entry name" value="T2SS_GspF_dom"/>
</dbReference>
<proteinExistence type="predicted"/>
<evidence type="ECO:0000256" key="2">
    <source>
        <dbReference type="ARBA" id="ARBA00022475"/>
    </source>
</evidence>
<dbReference type="AlphaFoldDB" id="A0A6V8NN90"/>
<comment type="subcellular location">
    <subcellularLocation>
        <location evidence="1">Cell membrane</location>
        <topology evidence="1">Multi-pass membrane protein</topology>
    </subcellularLocation>
</comment>
<evidence type="ECO:0000256" key="5">
    <source>
        <dbReference type="ARBA" id="ARBA00023136"/>
    </source>
</evidence>